<feature type="transmembrane region" description="Helical" evidence="1">
    <location>
        <begin position="155"/>
        <end position="179"/>
    </location>
</feature>
<keyword evidence="1" id="KW-1133">Transmembrane helix</keyword>
<dbReference type="Proteomes" id="UP001172756">
    <property type="component" value="Unassembled WGS sequence"/>
</dbReference>
<feature type="transmembrane region" description="Helical" evidence="1">
    <location>
        <begin position="110"/>
        <end position="135"/>
    </location>
</feature>
<feature type="transmembrane region" description="Helical" evidence="1">
    <location>
        <begin position="35"/>
        <end position="56"/>
    </location>
</feature>
<evidence type="ECO:0000313" key="3">
    <source>
        <dbReference type="Proteomes" id="UP001172756"/>
    </source>
</evidence>
<protein>
    <recommendedName>
        <fullName evidence="4">ABC-2 type transport system permease protein</fullName>
    </recommendedName>
</protein>
<feature type="transmembrane region" description="Helical" evidence="1">
    <location>
        <begin position="68"/>
        <end position="89"/>
    </location>
</feature>
<reference evidence="2 3" key="1">
    <citation type="submission" date="2023-06" db="EMBL/GenBank/DDBJ databases">
        <title>SYSU T0a273.</title>
        <authorList>
            <person name="Gao L."/>
            <person name="Fang B.-Z."/>
            <person name="Li W.-J."/>
        </authorList>
    </citation>
    <scope>NUCLEOTIDE SEQUENCE [LARGE SCALE GENOMIC DNA]</scope>
    <source>
        <strain evidence="2 3">SYSU T0a273</strain>
    </source>
</reference>
<feature type="transmembrane region" description="Helical" evidence="1">
    <location>
        <begin position="186"/>
        <end position="209"/>
    </location>
</feature>
<evidence type="ECO:0008006" key="4">
    <source>
        <dbReference type="Google" id="ProtNLM"/>
    </source>
</evidence>
<evidence type="ECO:0000313" key="2">
    <source>
        <dbReference type="EMBL" id="MDN4483506.1"/>
    </source>
</evidence>
<evidence type="ECO:0000256" key="1">
    <source>
        <dbReference type="SAM" id="Phobius"/>
    </source>
</evidence>
<feature type="transmembrane region" description="Helical" evidence="1">
    <location>
        <begin position="229"/>
        <end position="251"/>
    </location>
</feature>
<organism evidence="2 3">
    <name type="scientific">Demequina lignilytica</name>
    <dbReference type="NCBI Taxonomy" id="3051663"/>
    <lineage>
        <taxon>Bacteria</taxon>
        <taxon>Bacillati</taxon>
        <taxon>Actinomycetota</taxon>
        <taxon>Actinomycetes</taxon>
        <taxon>Micrococcales</taxon>
        <taxon>Demequinaceae</taxon>
        <taxon>Demequina</taxon>
    </lineage>
</organism>
<dbReference type="RefSeq" id="WP_301160346.1">
    <property type="nucleotide sequence ID" value="NZ_JAUHQB010000004.1"/>
</dbReference>
<proteinExistence type="predicted"/>
<dbReference type="AlphaFoldDB" id="A0AB35MI83"/>
<accession>A0AB35MI83</accession>
<name>A0AB35MI83_9MICO</name>
<keyword evidence="1" id="KW-0812">Transmembrane</keyword>
<dbReference type="EMBL" id="JAUHQB010000004">
    <property type="protein sequence ID" value="MDN4483506.1"/>
    <property type="molecule type" value="Genomic_DNA"/>
</dbReference>
<comment type="caution">
    <text evidence="2">The sequence shown here is derived from an EMBL/GenBank/DDBJ whole genome shotgun (WGS) entry which is preliminary data.</text>
</comment>
<sequence>MSVRDAGRAVAMRVPSFATVVAGEWLKLRTMRSTWWLLAAFVIVTAGMGATSSAGGSDPSTEDLAGRLVAGLALSVAFPAALGAVAATSEWSSGLARVSLVVTPNRTRWVLSKAAIVCLTAGLATVVALGLTFVLSMARYANSSVALAITDPDVLVIFAGAPVFVALMAGMALGMGVLLRHSGGAVSMAVGLLFVAPLIVPAVGLPVLTEALPTSTGLALMGLPSPLNPAVALVITLLWAAIPLAAAIPALKRRGA</sequence>
<gene>
    <name evidence="2" type="ORF">QQ002_08155</name>
</gene>
<keyword evidence="1" id="KW-0472">Membrane</keyword>